<dbReference type="AlphaFoldDB" id="A0A563TXZ6"/>
<gene>
    <name evidence="8" type="ORF">FPZ42_18520</name>
</gene>
<evidence type="ECO:0000313" key="9">
    <source>
        <dbReference type="Proteomes" id="UP000318010"/>
    </source>
</evidence>
<protein>
    <submittedName>
        <fullName evidence="8">Cellulose biosynthesis cyclic di-GMP-binding regulatory protein BcsB</fullName>
    </submittedName>
</protein>
<dbReference type="GO" id="GO:0006011">
    <property type="term" value="P:UDP-alpha-D-glucose metabolic process"/>
    <property type="evidence" value="ECO:0007669"/>
    <property type="project" value="InterPro"/>
</dbReference>
<keyword evidence="9" id="KW-1185">Reference proteome</keyword>
<evidence type="ECO:0000256" key="2">
    <source>
        <dbReference type="ARBA" id="ARBA00022475"/>
    </source>
</evidence>
<evidence type="ECO:0000256" key="4">
    <source>
        <dbReference type="ARBA" id="ARBA00022989"/>
    </source>
</evidence>
<comment type="subcellular location">
    <subcellularLocation>
        <location evidence="1">Cell membrane</location>
        <topology evidence="1">Single-pass membrane protein</topology>
    </subcellularLocation>
</comment>
<dbReference type="RefSeq" id="WP_146273356.1">
    <property type="nucleotide sequence ID" value="NZ_VOEI01000008.1"/>
</dbReference>
<keyword evidence="5 6" id="KW-0472">Membrane</keyword>
<dbReference type="Gene3D" id="2.60.120.260">
    <property type="entry name" value="Galactose-binding domain-like"/>
    <property type="match status" value="2"/>
</dbReference>
<keyword evidence="3 6" id="KW-0812">Transmembrane</keyword>
<dbReference type="EMBL" id="VOEI01000008">
    <property type="protein sequence ID" value="TWR24000.1"/>
    <property type="molecule type" value="Genomic_DNA"/>
</dbReference>
<keyword evidence="7" id="KW-0732">Signal</keyword>
<evidence type="ECO:0000256" key="6">
    <source>
        <dbReference type="SAM" id="Phobius"/>
    </source>
</evidence>
<evidence type="ECO:0000256" key="7">
    <source>
        <dbReference type="SAM" id="SignalP"/>
    </source>
</evidence>
<keyword evidence="4 6" id="KW-1133">Transmembrane helix</keyword>
<evidence type="ECO:0000256" key="3">
    <source>
        <dbReference type="ARBA" id="ARBA00022692"/>
    </source>
</evidence>
<dbReference type="PANTHER" id="PTHR39083">
    <property type="entry name" value="CYCLIC DI-GMP-BINDING PROTEIN"/>
    <property type="match status" value="1"/>
</dbReference>
<feature type="transmembrane region" description="Helical" evidence="6">
    <location>
        <begin position="665"/>
        <end position="684"/>
    </location>
</feature>
<dbReference type="PANTHER" id="PTHR39083:SF1">
    <property type="entry name" value="CYCLIC DI-GMP-BINDING PROTEIN"/>
    <property type="match status" value="1"/>
</dbReference>
<feature type="signal peptide" evidence="7">
    <location>
        <begin position="1"/>
        <end position="19"/>
    </location>
</feature>
<keyword evidence="2" id="KW-1003">Cell membrane</keyword>
<proteinExistence type="predicted"/>
<comment type="caution">
    <text evidence="8">The sequence shown here is derived from an EMBL/GenBank/DDBJ whole genome shotgun (WGS) entry which is preliminary data.</text>
</comment>
<feature type="chain" id="PRO_5022116020" evidence="7">
    <location>
        <begin position="20"/>
        <end position="697"/>
    </location>
</feature>
<dbReference type="InterPro" id="IPR018513">
    <property type="entry name" value="Cell_synthase_bac"/>
</dbReference>
<reference evidence="8 9" key="1">
    <citation type="submission" date="2019-07" db="EMBL/GenBank/DDBJ databases">
        <authorList>
            <person name="Kim J."/>
        </authorList>
    </citation>
    <scope>NUCLEOTIDE SEQUENCE [LARGE SCALE GENOMIC DNA]</scope>
    <source>
        <strain evidence="8 9">MJ1a</strain>
    </source>
</reference>
<dbReference type="Pfam" id="PF03170">
    <property type="entry name" value="BcsB"/>
    <property type="match status" value="1"/>
</dbReference>
<dbReference type="Proteomes" id="UP000318010">
    <property type="component" value="Unassembled WGS sequence"/>
</dbReference>
<accession>A0A563TXZ6</accession>
<evidence type="ECO:0000256" key="5">
    <source>
        <dbReference type="ARBA" id="ARBA00023136"/>
    </source>
</evidence>
<dbReference type="GO" id="GO:0005886">
    <property type="term" value="C:plasma membrane"/>
    <property type="evidence" value="ECO:0007669"/>
    <property type="project" value="UniProtKB-SubCell"/>
</dbReference>
<evidence type="ECO:0000313" key="8">
    <source>
        <dbReference type="EMBL" id="TWR24000.1"/>
    </source>
</evidence>
<dbReference type="OrthoDB" id="9766924at2"/>
<evidence type="ECO:0000256" key="1">
    <source>
        <dbReference type="ARBA" id="ARBA00004162"/>
    </source>
</evidence>
<organism evidence="8 9">
    <name type="scientific">Mucilaginibacter achroorhodeus</name>
    <dbReference type="NCBI Taxonomy" id="2599294"/>
    <lineage>
        <taxon>Bacteria</taxon>
        <taxon>Pseudomonadati</taxon>
        <taxon>Bacteroidota</taxon>
        <taxon>Sphingobacteriia</taxon>
        <taxon>Sphingobacteriales</taxon>
        <taxon>Sphingobacteriaceae</taxon>
        <taxon>Mucilaginibacter</taxon>
    </lineage>
</organism>
<name>A0A563TXZ6_9SPHI</name>
<sequence length="697" mass="78436">MKRIFTLLAFILTTTFAFGQAQKMISFKAMGHDDDTPIFGMSGAVSFYFKITPQYEMTGSKLTLFIEASQALIREKSYINLFIGTKPVYSGRLTKDSIQRIQLNLSRADVPADNYLKIQVKTALTITDDQCRDLDNPAMWVKVKNYSYLSLTKSTKNFFNNVNISNCFDTKTAVVYNTNPTLHDLKAVAWAYARLKKTQQRNIGVYQVDQLPDSVRNYIMVGAVNTLPAAKRSLIKVTPQSSQGLLYLNKSVSTITDTITNMVNINGKFVPTRSVVQETVPSEVLFVTGGDDAGYEKTITALGNMNVLNSTFGDYLLINKAQNTFFKTIDENRSKLTLKQIGGTSDFLSGIGSLKSSFNFKNSDFSFTPKEVEIRVVANYSSLNPGDRGFFNIYLNGLLISSEKLDASGKLNTAVTINRYQHHKYNTLECEFRFYPNSGNCKNSFTNFFAEIDVDKSYLESKNPFITSDLSFYQYPEAFNRGTTRIVVSKPYARYAAGAMGEIIYELNNNINANNFPEFSYSDELASNDLKKNNIIALLSKDDEMFKNGEFPDAPIKFDKNFRLYNTDNNSVVYSLSDTTSNGLAQIFYGRSNNATLVLTATGKHLAEAFLAASKSITEQLSTLSSNVCISDVNNNKYLFNINKSSDNLEYIDTKSALTRFWDNYNLYILLGILVLILLSFLYIRSRVQKSQELFND</sequence>